<sequence>MVRFGSWFELDWAGRPNHSMTAHHVVLAGQKLTTYVYAVAPGNKNKYRGGETTSPPSVVGEDAPGMVVCTRVGAGLSSITCVFRLNYSDAEEARQRVASAYNTCRTTRQMGLDFGCPQAWMVEEVPATLDLHRHLLVILHQYISIVSLPLSKGRHQTTPISPPLVSAAHGGSPPSLYEASFPPNREKPQHGKVKCHPMALIC</sequence>
<reference evidence="1" key="1">
    <citation type="submission" date="2023-07" db="EMBL/GenBank/DDBJ databases">
        <title>draft genome sequence of fig (Ficus carica).</title>
        <authorList>
            <person name="Takahashi T."/>
            <person name="Nishimura K."/>
        </authorList>
    </citation>
    <scope>NUCLEOTIDE SEQUENCE</scope>
</reference>
<evidence type="ECO:0000313" key="2">
    <source>
        <dbReference type="Proteomes" id="UP001187192"/>
    </source>
</evidence>
<dbReference type="Proteomes" id="UP001187192">
    <property type="component" value="Unassembled WGS sequence"/>
</dbReference>
<comment type="caution">
    <text evidence="1">The sequence shown here is derived from an EMBL/GenBank/DDBJ whole genome shotgun (WGS) entry which is preliminary data.</text>
</comment>
<accession>A0AA88ATJ2</accession>
<name>A0AA88ATJ2_FICCA</name>
<dbReference type="AlphaFoldDB" id="A0AA88ATJ2"/>
<gene>
    <name evidence="1" type="ORF">TIFTF001_016672</name>
</gene>
<protein>
    <submittedName>
        <fullName evidence="1">Uncharacterized protein</fullName>
    </submittedName>
</protein>
<organism evidence="1 2">
    <name type="scientific">Ficus carica</name>
    <name type="common">Common fig</name>
    <dbReference type="NCBI Taxonomy" id="3494"/>
    <lineage>
        <taxon>Eukaryota</taxon>
        <taxon>Viridiplantae</taxon>
        <taxon>Streptophyta</taxon>
        <taxon>Embryophyta</taxon>
        <taxon>Tracheophyta</taxon>
        <taxon>Spermatophyta</taxon>
        <taxon>Magnoliopsida</taxon>
        <taxon>eudicotyledons</taxon>
        <taxon>Gunneridae</taxon>
        <taxon>Pentapetalae</taxon>
        <taxon>rosids</taxon>
        <taxon>fabids</taxon>
        <taxon>Rosales</taxon>
        <taxon>Moraceae</taxon>
        <taxon>Ficeae</taxon>
        <taxon>Ficus</taxon>
    </lineage>
</organism>
<evidence type="ECO:0000313" key="1">
    <source>
        <dbReference type="EMBL" id="GMN47496.1"/>
    </source>
</evidence>
<proteinExistence type="predicted"/>
<dbReference type="EMBL" id="BTGU01000025">
    <property type="protein sequence ID" value="GMN47496.1"/>
    <property type="molecule type" value="Genomic_DNA"/>
</dbReference>
<keyword evidence="2" id="KW-1185">Reference proteome</keyword>